<gene>
    <name evidence="6" type="ORF">HER31_03635</name>
</gene>
<evidence type="ECO:0000313" key="7">
    <source>
        <dbReference type="Proteomes" id="UP000501602"/>
    </source>
</evidence>
<dbReference type="InterPro" id="IPR001638">
    <property type="entry name" value="Solute-binding_3/MltF_N"/>
</dbReference>
<dbReference type="PANTHER" id="PTHR37423">
    <property type="entry name" value="SOLUBLE LYTIC MUREIN TRANSGLYCOSYLASE-RELATED"/>
    <property type="match status" value="1"/>
</dbReference>
<evidence type="ECO:0000256" key="3">
    <source>
        <dbReference type="ARBA" id="ARBA00023237"/>
    </source>
</evidence>
<dbReference type="SMART" id="SM00062">
    <property type="entry name" value="PBPb"/>
    <property type="match status" value="1"/>
</dbReference>
<evidence type="ECO:0000259" key="5">
    <source>
        <dbReference type="SMART" id="SM00062"/>
    </source>
</evidence>
<dbReference type="EMBL" id="CP051180">
    <property type="protein sequence ID" value="QIZ76057.1"/>
    <property type="molecule type" value="Genomic_DNA"/>
</dbReference>
<dbReference type="KEGG" id="fes:HER31_03635"/>
<evidence type="ECO:0000256" key="2">
    <source>
        <dbReference type="ARBA" id="ARBA00007734"/>
    </source>
</evidence>
<sequence length="519" mass="58817">MGEQTRVTGWQRWCRCSVLTMLLAVVACGQQAPPEQQQESINAPAPTKVAPVSVAPLDDVWPILAQPSGGDLDEMLARGEIRILTTFTLGWYYIEQGQPSGITYQLTQLFERYVHKTLGDKAKGVKVTVIPVRRDQLLMHLNNGHGDLVFANMTITAARQEQIDFSTPLTSSAREVLVTGVDYPALQGITDLSGATVVVRKESSYYQSLLRLNDELQERGMKPVNIQLADPRLEDEDLMQMVAQGHYPASVVDEHKTWPWQLALAEMKVHQQVALREHGRIAFGLRKNSPQLNELIDGFAETVSIGSKEFNMLVNRYLKRGSWVKSALSDEAFDRADEMIPLFKKYGEKYQLDWVLLMSFAYQESRFNPKARSHAGAIGVMQVMPSTAKDKRVNIDNIYDLENNIHAGTKYLSVLRDRYFNEPQLSDFNRTVFAMAAYNAGPNRINRLRRQASKRGFDSDVWFQNVENLVAAQVGQEPITYVSNIYRFYIIYKRVLAEATERDLIRERLQVSPPQAPDA</sequence>
<dbReference type="CDD" id="cd01009">
    <property type="entry name" value="PBP2_YfhD_N"/>
    <property type="match status" value="1"/>
</dbReference>
<dbReference type="Gene3D" id="3.40.190.10">
    <property type="entry name" value="Periplasmic binding protein-like II"/>
    <property type="match status" value="2"/>
</dbReference>
<dbReference type="InterPro" id="IPR023346">
    <property type="entry name" value="Lysozyme-like_dom_sf"/>
</dbReference>
<dbReference type="PROSITE" id="PS51257">
    <property type="entry name" value="PROKAR_LIPOPROTEIN"/>
    <property type="match status" value="1"/>
</dbReference>
<dbReference type="SUPFAM" id="SSF53955">
    <property type="entry name" value="Lysozyme-like"/>
    <property type="match status" value="1"/>
</dbReference>
<dbReference type="PANTHER" id="PTHR37423:SF2">
    <property type="entry name" value="MEMBRANE-BOUND LYTIC MUREIN TRANSGLYCOSYLASE C"/>
    <property type="match status" value="1"/>
</dbReference>
<evidence type="ECO:0000313" key="6">
    <source>
        <dbReference type="EMBL" id="QIZ76057.1"/>
    </source>
</evidence>
<keyword evidence="3" id="KW-0472">Membrane</keyword>
<dbReference type="CDD" id="cd13403">
    <property type="entry name" value="MLTF-like"/>
    <property type="match status" value="1"/>
</dbReference>
<organism evidence="6 7">
    <name type="scientific">Ferrimonas lipolytica</name>
    <dbReference type="NCBI Taxonomy" id="2724191"/>
    <lineage>
        <taxon>Bacteria</taxon>
        <taxon>Pseudomonadati</taxon>
        <taxon>Pseudomonadota</taxon>
        <taxon>Gammaproteobacteria</taxon>
        <taxon>Alteromonadales</taxon>
        <taxon>Ferrimonadaceae</taxon>
        <taxon>Ferrimonas</taxon>
    </lineage>
</organism>
<comment type="subcellular location">
    <subcellularLocation>
        <location evidence="1">Cell outer membrane</location>
        <topology evidence="1">Peripheral membrane protein</topology>
    </subcellularLocation>
</comment>
<dbReference type="Gene3D" id="1.10.530.10">
    <property type="match status" value="1"/>
</dbReference>
<dbReference type="Proteomes" id="UP000501602">
    <property type="component" value="Chromosome"/>
</dbReference>
<reference evidence="6 7" key="1">
    <citation type="submission" date="2020-04" db="EMBL/GenBank/DDBJ databases">
        <title>Ferrimonas sp. S7 isolated from sea water.</title>
        <authorList>
            <person name="Bae S.S."/>
            <person name="Baek K."/>
        </authorList>
    </citation>
    <scope>NUCLEOTIDE SEQUENCE [LARGE SCALE GENOMIC DNA]</scope>
    <source>
        <strain evidence="6 7">S7</strain>
    </source>
</reference>
<dbReference type="RefSeq" id="WP_168659317.1">
    <property type="nucleotide sequence ID" value="NZ_CP051180.1"/>
</dbReference>
<proteinExistence type="inferred from homology"/>
<dbReference type="GO" id="GO:0009279">
    <property type="term" value="C:cell outer membrane"/>
    <property type="evidence" value="ECO:0007669"/>
    <property type="project" value="UniProtKB-SubCell"/>
</dbReference>
<keyword evidence="3" id="KW-0998">Cell outer membrane</keyword>
<keyword evidence="4" id="KW-0732">Signal</keyword>
<feature type="signal peptide" evidence="4">
    <location>
        <begin position="1"/>
        <end position="32"/>
    </location>
</feature>
<dbReference type="Pfam" id="PF00497">
    <property type="entry name" value="SBP_bac_3"/>
    <property type="match status" value="1"/>
</dbReference>
<dbReference type="InterPro" id="IPR008258">
    <property type="entry name" value="Transglycosylase_SLT_dom_1"/>
</dbReference>
<keyword evidence="7" id="KW-1185">Reference proteome</keyword>
<feature type="chain" id="PRO_5026156686" evidence="4">
    <location>
        <begin position="33"/>
        <end position="519"/>
    </location>
</feature>
<evidence type="ECO:0000256" key="4">
    <source>
        <dbReference type="SAM" id="SignalP"/>
    </source>
</evidence>
<evidence type="ECO:0000256" key="1">
    <source>
        <dbReference type="ARBA" id="ARBA00004339"/>
    </source>
</evidence>
<comment type="similarity">
    <text evidence="2">Belongs to the transglycosylase Slt family.</text>
</comment>
<protein>
    <submittedName>
        <fullName evidence="6">Transglycosylase SLT domain-containing protein</fullName>
    </submittedName>
</protein>
<feature type="domain" description="Solute-binding protein family 3/N-terminal" evidence="5">
    <location>
        <begin position="80"/>
        <end position="321"/>
    </location>
</feature>
<name>A0A6H1UAH1_9GAMM</name>
<dbReference type="Pfam" id="PF01464">
    <property type="entry name" value="SLT"/>
    <property type="match status" value="1"/>
</dbReference>
<dbReference type="AlphaFoldDB" id="A0A6H1UAH1"/>
<accession>A0A6H1UAH1</accession>
<dbReference type="SUPFAM" id="SSF53850">
    <property type="entry name" value="Periplasmic binding protein-like II"/>
    <property type="match status" value="1"/>
</dbReference>